<keyword evidence="5" id="KW-0813">Transport</keyword>
<dbReference type="GO" id="GO:0015297">
    <property type="term" value="F:antiporter activity"/>
    <property type="evidence" value="ECO:0007669"/>
    <property type="project" value="UniProtKB-KW"/>
</dbReference>
<evidence type="ECO:0000256" key="5">
    <source>
        <dbReference type="ARBA" id="ARBA00022448"/>
    </source>
</evidence>
<feature type="transmembrane region" description="Helical" evidence="13">
    <location>
        <begin position="239"/>
        <end position="262"/>
    </location>
</feature>
<dbReference type="NCBIfam" id="TIGR00797">
    <property type="entry name" value="matE"/>
    <property type="match status" value="1"/>
</dbReference>
<comment type="caution">
    <text evidence="14">The sequence shown here is derived from an EMBL/GenBank/DDBJ whole genome shotgun (WGS) entry which is preliminary data.</text>
</comment>
<keyword evidence="10" id="KW-0406">Ion transport</keyword>
<feature type="transmembrane region" description="Helical" evidence="13">
    <location>
        <begin position="96"/>
        <end position="114"/>
    </location>
</feature>
<dbReference type="InterPro" id="IPR048279">
    <property type="entry name" value="MdtK-like"/>
</dbReference>
<feature type="transmembrane region" description="Helical" evidence="13">
    <location>
        <begin position="416"/>
        <end position="437"/>
    </location>
</feature>
<evidence type="ECO:0000256" key="12">
    <source>
        <dbReference type="ARBA" id="ARBA00031636"/>
    </source>
</evidence>
<comment type="subcellular location">
    <subcellularLocation>
        <location evidence="2">Cell membrane</location>
        <topology evidence="2">Multi-pass membrane protein</topology>
    </subcellularLocation>
</comment>
<dbReference type="PIRSF" id="PIRSF006603">
    <property type="entry name" value="DinF"/>
    <property type="match status" value="1"/>
</dbReference>
<sequence length="451" mass="49068">MNKNINLLEGNIKSTLLRLSIPLALTAFIQIAYGFVDMLWIAKLGTNAVAGVGIAGFVFWIANSLALIPKIGMGVYASQAYGSNHKDETIRVINNGLLQALILGLLFTLFSLAVRNVFIEFYQLGAEAEQSAKEYMTIVASGMLLFFVNPILTQSFTSLGNSFTPFVINTIGLVANMILDPVLIFGFGTIEPQGVEGAAWATVLSQLFVFFAFILTILIENGLLRRAITRITLRWDWQVAIFKLGIPAALLSGFHASISMVLNRFMSGFGPTPVAVTSIGSQIESISWNTSEGLQVGIQALVAQNFGAGNAKRVIESIRESFKLISMIGVIATIVLVVFSEGLFTMFMPHDPEAIRLGSIYLIILGLSQAFMSIEIGLAGAFNGLSDTRTPALIGVILNLFRIPISLMLMPILGVIGVWIAMSSTSIAKGVVSMYLLRRKVNRMEWLIENR</sequence>
<dbReference type="InterPro" id="IPR050222">
    <property type="entry name" value="MATE_MdtK"/>
</dbReference>
<feature type="transmembrane region" description="Helical" evidence="13">
    <location>
        <begin position="360"/>
        <end position="385"/>
    </location>
</feature>
<dbReference type="Pfam" id="PF01554">
    <property type="entry name" value="MatE"/>
    <property type="match status" value="2"/>
</dbReference>
<comment type="function">
    <text evidence="1">Multidrug efflux pump.</text>
</comment>
<feature type="transmembrane region" description="Helical" evidence="13">
    <location>
        <begin position="135"/>
        <end position="154"/>
    </location>
</feature>
<evidence type="ECO:0000256" key="1">
    <source>
        <dbReference type="ARBA" id="ARBA00003408"/>
    </source>
</evidence>
<keyword evidence="11 13" id="KW-0472">Membrane</keyword>
<evidence type="ECO:0000256" key="7">
    <source>
        <dbReference type="ARBA" id="ARBA00022475"/>
    </source>
</evidence>
<dbReference type="GO" id="GO:0006811">
    <property type="term" value="P:monoatomic ion transport"/>
    <property type="evidence" value="ECO:0007669"/>
    <property type="project" value="UniProtKB-KW"/>
</dbReference>
<evidence type="ECO:0000313" key="15">
    <source>
        <dbReference type="Proteomes" id="UP000234384"/>
    </source>
</evidence>
<evidence type="ECO:0000313" key="14">
    <source>
        <dbReference type="EMBL" id="PKY89647.1"/>
    </source>
</evidence>
<dbReference type="AlphaFoldDB" id="A0A2I1K220"/>
<dbReference type="PANTHER" id="PTHR43298:SF2">
    <property type="entry name" value="FMN_FAD EXPORTER YEEO-RELATED"/>
    <property type="match status" value="1"/>
</dbReference>
<evidence type="ECO:0000256" key="9">
    <source>
        <dbReference type="ARBA" id="ARBA00022989"/>
    </source>
</evidence>
<evidence type="ECO:0000256" key="2">
    <source>
        <dbReference type="ARBA" id="ARBA00004651"/>
    </source>
</evidence>
<evidence type="ECO:0000256" key="10">
    <source>
        <dbReference type="ARBA" id="ARBA00023065"/>
    </source>
</evidence>
<protein>
    <recommendedName>
        <fullName evidence="4">Probable multidrug resistance protein NorM</fullName>
    </recommendedName>
    <alternativeName>
        <fullName evidence="12">Multidrug-efflux transporter</fullName>
    </alternativeName>
</protein>
<comment type="similarity">
    <text evidence="3">Belongs to the multi antimicrobial extrusion (MATE) (TC 2.A.66.1) family.</text>
</comment>
<dbReference type="RefSeq" id="WP_101953973.1">
    <property type="nucleotide sequence ID" value="NZ_PKHE01000005.1"/>
</dbReference>
<keyword evidence="9 13" id="KW-1133">Transmembrane helix</keyword>
<evidence type="ECO:0000256" key="4">
    <source>
        <dbReference type="ARBA" id="ARBA00020268"/>
    </source>
</evidence>
<dbReference type="GO" id="GO:0005886">
    <property type="term" value="C:plasma membrane"/>
    <property type="evidence" value="ECO:0007669"/>
    <property type="project" value="UniProtKB-SubCell"/>
</dbReference>
<keyword evidence="8 13" id="KW-0812">Transmembrane</keyword>
<reference evidence="14 15" key="1">
    <citation type="submission" date="2017-12" db="EMBL/GenBank/DDBJ databases">
        <title>Phylogenetic diversity of female urinary microbiome.</title>
        <authorList>
            <person name="Thomas-White K."/>
            <person name="Wolfe A.J."/>
        </authorList>
    </citation>
    <scope>NUCLEOTIDE SEQUENCE [LARGE SCALE GENOMIC DNA]</scope>
    <source>
        <strain evidence="14 15">UMB0898</strain>
    </source>
</reference>
<evidence type="ECO:0000256" key="11">
    <source>
        <dbReference type="ARBA" id="ARBA00023136"/>
    </source>
</evidence>
<organism evidence="14 15">
    <name type="scientific">Falseniella ignava</name>
    <dbReference type="NCBI Taxonomy" id="137730"/>
    <lineage>
        <taxon>Bacteria</taxon>
        <taxon>Bacillati</taxon>
        <taxon>Bacillota</taxon>
        <taxon>Bacilli</taxon>
        <taxon>Lactobacillales</taxon>
        <taxon>Aerococcaceae</taxon>
        <taxon>Falseniella</taxon>
    </lineage>
</organism>
<dbReference type="OrthoDB" id="9776324at2"/>
<dbReference type="InterPro" id="IPR002528">
    <property type="entry name" value="MATE_fam"/>
</dbReference>
<feature type="transmembrane region" description="Helical" evidence="13">
    <location>
        <begin position="48"/>
        <end position="68"/>
    </location>
</feature>
<keyword evidence="7" id="KW-1003">Cell membrane</keyword>
<feature type="transmembrane region" description="Helical" evidence="13">
    <location>
        <begin position="322"/>
        <end position="340"/>
    </location>
</feature>
<gene>
    <name evidence="14" type="ORF">CYJ57_02775</name>
</gene>
<evidence type="ECO:0000256" key="6">
    <source>
        <dbReference type="ARBA" id="ARBA00022449"/>
    </source>
</evidence>
<feature type="transmembrane region" description="Helical" evidence="13">
    <location>
        <begin position="16"/>
        <end position="36"/>
    </location>
</feature>
<dbReference type="EMBL" id="PKHE01000005">
    <property type="protein sequence ID" value="PKY89647.1"/>
    <property type="molecule type" value="Genomic_DNA"/>
</dbReference>
<dbReference type="PANTHER" id="PTHR43298">
    <property type="entry name" value="MULTIDRUG RESISTANCE PROTEIN NORM-RELATED"/>
    <property type="match status" value="1"/>
</dbReference>
<dbReference type="GO" id="GO:0042910">
    <property type="term" value="F:xenobiotic transmembrane transporter activity"/>
    <property type="evidence" value="ECO:0007669"/>
    <property type="project" value="InterPro"/>
</dbReference>
<dbReference type="CDD" id="cd13140">
    <property type="entry name" value="MATE_like_1"/>
    <property type="match status" value="1"/>
</dbReference>
<dbReference type="Proteomes" id="UP000234384">
    <property type="component" value="Unassembled WGS sequence"/>
</dbReference>
<evidence type="ECO:0000256" key="8">
    <source>
        <dbReference type="ARBA" id="ARBA00022692"/>
    </source>
</evidence>
<feature type="transmembrane region" description="Helical" evidence="13">
    <location>
        <begin position="199"/>
        <end position="219"/>
    </location>
</feature>
<evidence type="ECO:0000256" key="3">
    <source>
        <dbReference type="ARBA" id="ARBA00010199"/>
    </source>
</evidence>
<name>A0A2I1K220_9LACT</name>
<accession>A0A2I1K220</accession>
<evidence type="ECO:0000256" key="13">
    <source>
        <dbReference type="SAM" id="Phobius"/>
    </source>
</evidence>
<proteinExistence type="inferred from homology"/>
<keyword evidence="6" id="KW-0050">Antiport</keyword>
<feature type="transmembrane region" description="Helical" evidence="13">
    <location>
        <begin position="166"/>
        <end position="187"/>
    </location>
</feature>